<protein>
    <submittedName>
        <fullName evidence="15">Zn-dependent protease</fullName>
    </submittedName>
</protein>
<evidence type="ECO:0000313" key="15">
    <source>
        <dbReference type="EMBL" id="TCV90131.1"/>
    </source>
</evidence>
<keyword evidence="11" id="KW-0482">Metalloprotease</keyword>
<comment type="caution">
    <text evidence="15">The sequence shown here is derived from an EMBL/GenBank/DDBJ whole genome shotgun (WGS) entry which is preliminary data.</text>
</comment>
<keyword evidence="4" id="KW-1003">Cell membrane</keyword>
<keyword evidence="8" id="KW-0378">Hydrolase</keyword>
<dbReference type="GO" id="GO:0008237">
    <property type="term" value="F:metallopeptidase activity"/>
    <property type="evidence" value="ECO:0007669"/>
    <property type="project" value="UniProtKB-KW"/>
</dbReference>
<evidence type="ECO:0000256" key="9">
    <source>
        <dbReference type="ARBA" id="ARBA00022833"/>
    </source>
</evidence>
<feature type="domain" description="Peptidase M50" evidence="14">
    <location>
        <begin position="130"/>
        <end position="168"/>
    </location>
</feature>
<proteinExistence type="inferred from homology"/>
<keyword evidence="10 13" id="KW-1133">Transmembrane helix</keyword>
<evidence type="ECO:0000256" key="13">
    <source>
        <dbReference type="SAM" id="Phobius"/>
    </source>
</evidence>
<evidence type="ECO:0000259" key="14">
    <source>
        <dbReference type="Pfam" id="PF02163"/>
    </source>
</evidence>
<evidence type="ECO:0000256" key="10">
    <source>
        <dbReference type="ARBA" id="ARBA00022989"/>
    </source>
</evidence>
<dbReference type="AlphaFoldDB" id="A0A4R3YDZ9"/>
<name>A0A4R3YDZ9_9PROT</name>
<dbReference type="Proteomes" id="UP000295367">
    <property type="component" value="Unassembled WGS sequence"/>
</dbReference>
<dbReference type="CDD" id="cd06158">
    <property type="entry name" value="S2P-M50_like_1"/>
    <property type="match status" value="1"/>
</dbReference>
<evidence type="ECO:0000256" key="7">
    <source>
        <dbReference type="ARBA" id="ARBA00022723"/>
    </source>
</evidence>
<dbReference type="InterPro" id="IPR008915">
    <property type="entry name" value="Peptidase_M50"/>
</dbReference>
<accession>A0A4R3YDZ9</accession>
<comment type="similarity">
    <text evidence="3">Belongs to the peptidase M50B family.</text>
</comment>
<keyword evidence="16" id="KW-1185">Reference proteome</keyword>
<feature type="transmembrane region" description="Helical" evidence="13">
    <location>
        <begin position="93"/>
        <end position="114"/>
    </location>
</feature>
<dbReference type="InterPro" id="IPR044537">
    <property type="entry name" value="Rip2-like"/>
</dbReference>
<dbReference type="PANTHER" id="PTHR35864">
    <property type="entry name" value="ZINC METALLOPROTEASE MJ0611-RELATED"/>
    <property type="match status" value="1"/>
</dbReference>
<comment type="subcellular location">
    <subcellularLocation>
        <location evidence="2">Cell membrane</location>
        <topology evidence="2">Multi-pass membrane protein</topology>
    </subcellularLocation>
</comment>
<keyword evidence="12 13" id="KW-0472">Membrane</keyword>
<comment type="cofactor">
    <cofactor evidence="1">
        <name>Zn(2+)</name>
        <dbReference type="ChEBI" id="CHEBI:29105"/>
    </cofactor>
</comment>
<evidence type="ECO:0000256" key="6">
    <source>
        <dbReference type="ARBA" id="ARBA00022692"/>
    </source>
</evidence>
<evidence type="ECO:0000256" key="4">
    <source>
        <dbReference type="ARBA" id="ARBA00022475"/>
    </source>
</evidence>
<keyword evidence="6 13" id="KW-0812">Transmembrane</keyword>
<feature type="transmembrane region" description="Helical" evidence="13">
    <location>
        <begin position="126"/>
        <end position="150"/>
    </location>
</feature>
<gene>
    <name evidence="15" type="ORF">EDC63_10198</name>
</gene>
<dbReference type="GO" id="GO:0006508">
    <property type="term" value="P:proteolysis"/>
    <property type="evidence" value="ECO:0007669"/>
    <property type="project" value="UniProtKB-KW"/>
</dbReference>
<keyword evidence="7" id="KW-0479">Metal-binding</keyword>
<sequence length="217" mass="23531">MDLNIVQKITVYALPVIFAITLHEAAHGYAAKHFGDTTAFMMGRISINPLRHIDPIGTILVPLLSLMLGGILFGWAKPVPVNFSQLRNPKKDMFWVAAAGPLANLAMAIFWAFMIKIATLMPGSSFALPLALMGQAGVLINAVLMILNLLPLPPLDGGRIAVSLLPQHLAYRYAMVEPYGMFILVGLLFTGILGSILWPFVTLFIKVLSAFFGISLG</sequence>
<dbReference type="EMBL" id="SMCO01000001">
    <property type="protein sequence ID" value="TCV90131.1"/>
    <property type="molecule type" value="Genomic_DNA"/>
</dbReference>
<keyword evidence="9" id="KW-0862">Zinc</keyword>
<evidence type="ECO:0000256" key="5">
    <source>
        <dbReference type="ARBA" id="ARBA00022670"/>
    </source>
</evidence>
<reference evidence="15 16" key="1">
    <citation type="submission" date="2019-03" db="EMBL/GenBank/DDBJ databases">
        <title>Genomic Encyclopedia of Type Strains, Phase IV (KMG-IV): sequencing the most valuable type-strain genomes for metagenomic binning, comparative biology and taxonomic classification.</title>
        <authorList>
            <person name="Goeker M."/>
        </authorList>
    </citation>
    <scope>NUCLEOTIDE SEQUENCE [LARGE SCALE GENOMIC DNA]</scope>
    <source>
        <strain evidence="15 16">DSM 100309</strain>
    </source>
</reference>
<feature type="transmembrane region" description="Helical" evidence="13">
    <location>
        <begin position="52"/>
        <end position="73"/>
    </location>
</feature>
<evidence type="ECO:0000313" key="16">
    <source>
        <dbReference type="Proteomes" id="UP000295367"/>
    </source>
</evidence>
<dbReference type="GO" id="GO:0046872">
    <property type="term" value="F:metal ion binding"/>
    <property type="evidence" value="ECO:0007669"/>
    <property type="project" value="UniProtKB-KW"/>
</dbReference>
<evidence type="ECO:0000256" key="12">
    <source>
        <dbReference type="ARBA" id="ARBA00023136"/>
    </source>
</evidence>
<evidence type="ECO:0000256" key="11">
    <source>
        <dbReference type="ARBA" id="ARBA00023049"/>
    </source>
</evidence>
<dbReference type="Pfam" id="PF02163">
    <property type="entry name" value="Peptidase_M50"/>
    <property type="match status" value="1"/>
</dbReference>
<evidence type="ECO:0000256" key="2">
    <source>
        <dbReference type="ARBA" id="ARBA00004651"/>
    </source>
</evidence>
<evidence type="ECO:0000256" key="1">
    <source>
        <dbReference type="ARBA" id="ARBA00001947"/>
    </source>
</evidence>
<organism evidence="15 16">
    <name type="scientific">Sulfurirhabdus autotrophica</name>
    <dbReference type="NCBI Taxonomy" id="1706046"/>
    <lineage>
        <taxon>Bacteria</taxon>
        <taxon>Pseudomonadati</taxon>
        <taxon>Pseudomonadota</taxon>
        <taxon>Betaproteobacteria</taxon>
        <taxon>Nitrosomonadales</taxon>
        <taxon>Sulfuricellaceae</taxon>
        <taxon>Sulfurirhabdus</taxon>
    </lineage>
</organism>
<feature type="transmembrane region" description="Helical" evidence="13">
    <location>
        <begin position="12"/>
        <end position="31"/>
    </location>
</feature>
<dbReference type="OrthoDB" id="9800627at2"/>
<dbReference type="GO" id="GO:0005886">
    <property type="term" value="C:plasma membrane"/>
    <property type="evidence" value="ECO:0007669"/>
    <property type="project" value="UniProtKB-SubCell"/>
</dbReference>
<evidence type="ECO:0000256" key="3">
    <source>
        <dbReference type="ARBA" id="ARBA00007931"/>
    </source>
</evidence>
<dbReference type="RefSeq" id="WP_124947892.1">
    <property type="nucleotide sequence ID" value="NZ_BHVT01000073.1"/>
</dbReference>
<evidence type="ECO:0000256" key="8">
    <source>
        <dbReference type="ARBA" id="ARBA00022801"/>
    </source>
</evidence>
<dbReference type="PANTHER" id="PTHR35864:SF1">
    <property type="entry name" value="ZINC METALLOPROTEASE YWHC-RELATED"/>
    <property type="match status" value="1"/>
</dbReference>
<dbReference type="InterPro" id="IPR052348">
    <property type="entry name" value="Metallopeptidase_M50B"/>
</dbReference>
<keyword evidence="5 15" id="KW-0645">Protease</keyword>